<proteinExistence type="predicted"/>
<dbReference type="AlphaFoldDB" id="A0A1N6PBW0"/>
<gene>
    <name evidence="3" type="ORF">SAMN05421647_101920</name>
</gene>
<keyword evidence="2" id="KW-0732">Signal</keyword>
<evidence type="ECO:0000256" key="2">
    <source>
        <dbReference type="SAM" id="SignalP"/>
    </source>
</evidence>
<evidence type="ECO:0000256" key="1">
    <source>
        <dbReference type="SAM" id="MobiDB-lite"/>
    </source>
</evidence>
<protein>
    <recommendedName>
        <fullName evidence="5">DUF3530 domain-containing protein</fullName>
    </recommendedName>
</protein>
<feature type="region of interest" description="Disordered" evidence="1">
    <location>
        <begin position="147"/>
        <end position="185"/>
    </location>
</feature>
<accession>A0A1N6PBW0</accession>
<dbReference type="eggNOG" id="ENOG5032CEQ">
    <property type="taxonomic scope" value="Bacteria"/>
</dbReference>
<evidence type="ECO:0008006" key="5">
    <source>
        <dbReference type="Google" id="ProtNLM"/>
    </source>
</evidence>
<feature type="region of interest" description="Disordered" evidence="1">
    <location>
        <begin position="330"/>
        <end position="365"/>
    </location>
</feature>
<evidence type="ECO:0000313" key="4">
    <source>
        <dbReference type="Proteomes" id="UP000186895"/>
    </source>
</evidence>
<feature type="chain" id="PRO_5012230097" description="DUF3530 domain-containing protein" evidence="2">
    <location>
        <begin position="35"/>
        <end position="365"/>
    </location>
</feature>
<feature type="signal peptide" evidence="2">
    <location>
        <begin position="1"/>
        <end position="34"/>
    </location>
</feature>
<dbReference type="EMBL" id="FTMN01000001">
    <property type="protein sequence ID" value="SIQ01716.1"/>
    <property type="molecule type" value="Genomic_DNA"/>
</dbReference>
<reference evidence="3 4" key="1">
    <citation type="submission" date="2017-01" db="EMBL/GenBank/DDBJ databases">
        <authorList>
            <person name="Mah S.A."/>
            <person name="Swanson W.J."/>
            <person name="Moy G.W."/>
            <person name="Vacquier V.D."/>
        </authorList>
    </citation>
    <scope>NUCLEOTIDE SEQUENCE [LARGE SCALE GENOMIC DNA]</scope>
    <source>
        <strain evidence="3 4">DSM 7027</strain>
    </source>
</reference>
<name>A0A1N6PBW0_9GAMM</name>
<dbReference type="InterPro" id="IPR022529">
    <property type="entry name" value="DUF3530"/>
</dbReference>
<feature type="compositionally biased region" description="Pro residues" evidence="1">
    <location>
        <begin position="344"/>
        <end position="359"/>
    </location>
</feature>
<sequence length="365" mass="39536">MLASRSPCIDNRLMRTLIPALLISLLTASHPLIAAEDGERAQAGVTSLEDQLIEALDSSYELLELDTGDDRYSLVFRPAMTANALGNLLLLPDTGSAEAWLEQSRALAAYLPEHGWNLMIVQPPLPPAPSLPTRTLPVIKRLNTAPATATEDTDAGAAAPAPAPTAPAETTDAAAENEAQPEQAQPFPDRYNARFQAAWAELVQRGSGKQKLVLGIGSSSTWAAQFALARGEDIDLAVLNPRPTAAAPEGLGELMIKLKERTLIDLYYHPLPGYPDAEPDARQRRLLAQREGLSRYHQSRLPGVFRGWSADMPWMTRKVRGVLERIYLSDEAEPEGQAPQVPQLQPPQPPGTRPQPQPAKGPSSV</sequence>
<dbReference type="Proteomes" id="UP000186895">
    <property type="component" value="Unassembled WGS sequence"/>
</dbReference>
<dbReference type="STRING" id="49186.SAMN05421647_101920"/>
<organism evidence="3 4">
    <name type="scientific">Marinobacterium stanieri</name>
    <dbReference type="NCBI Taxonomy" id="49186"/>
    <lineage>
        <taxon>Bacteria</taxon>
        <taxon>Pseudomonadati</taxon>
        <taxon>Pseudomonadota</taxon>
        <taxon>Gammaproteobacteria</taxon>
        <taxon>Oceanospirillales</taxon>
        <taxon>Oceanospirillaceae</taxon>
        <taxon>Marinobacterium</taxon>
    </lineage>
</organism>
<keyword evidence="4" id="KW-1185">Reference proteome</keyword>
<dbReference type="Pfam" id="PF12048">
    <property type="entry name" value="DUF3530"/>
    <property type="match status" value="1"/>
</dbReference>
<evidence type="ECO:0000313" key="3">
    <source>
        <dbReference type="EMBL" id="SIQ01716.1"/>
    </source>
</evidence>